<proteinExistence type="predicted"/>
<dbReference type="SUPFAM" id="SSF52255">
    <property type="entry name" value="N5-CAIR mutase (phosphoribosylaminoimidazole carboxylase, PurE)"/>
    <property type="match status" value="1"/>
</dbReference>
<accession>A0AA86XBY6</accession>
<name>A0AA86XBY6_9VIBR</name>
<dbReference type="Proteomes" id="UP000041625">
    <property type="component" value="Unassembled WGS sequence"/>
</dbReference>
<gene>
    <name evidence="2" type="ORF">VCR31J2_1310866</name>
</gene>
<evidence type="ECO:0000313" key="3">
    <source>
        <dbReference type="Proteomes" id="UP000041625"/>
    </source>
</evidence>
<sequence>MADIIIDFERRARCGVEEAIFCASKSTDQIEKIVKLGEQQQTSLLFTRLEKSKYALLSLQSQQKLDYCATSRTAILNGVVEIPQVSNSPIAIVSGGSSDASVCQEVLRTLNYHGIGATLYEDVGVSALWRLTNILDELNQAKLIIAVAGMEAALPTVLSGLISQPIIAVPTSVGYGVSADGQLALNACLGSCAAGLMTVNIDNGFGAACAAIKMINSFTPQ</sequence>
<evidence type="ECO:0000259" key="1">
    <source>
        <dbReference type="SMART" id="SM01001"/>
    </source>
</evidence>
<dbReference type="AlphaFoldDB" id="A0AA86XBY6"/>
<organism evidence="2 3">
    <name type="scientific">Vibrio coralliirubri</name>
    <dbReference type="NCBI Taxonomy" id="1516159"/>
    <lineage>
        <taxon>Bacteria</taxon>
        <taxon>Pseudomonadati</taxon>
        <taxon>Pseudomonadota</taxon>
        <taxon>Gammaproteobacteria</taxon>
        <taxon>Vibrionales</taxon>
        <taxon>Vibrionaceae</taxon>
        <taxon>Vibrio</taxon>
    </lineage>
</organism>
<dbReference type="PANTHER" id="PTHR43064">
    <property type="entry name" value="PHOSPHORIBOSYLAMINOIMIDAZOLE CARBOXYLASE-RELATED"/>
    <property type="match status" value="1"/>
</dbReference>
<comment type="caution">
    <text evidence="2">The sequence shown here is derived from an EMBL/GenBank/DDBJ whole genome shotgun (WGS) entry which is preliminary data.</text>
</comment>
<protein>
    <recommendedName>
        <fullName evidence="1">PurE domain-containing protein</fullName>
    </recommendedName>
</protein>
<reference evidence="2 3" key="1">
    <citation type="submission" date="2014-06" db="EMBL/GenBank/DDBJ databases">
        <authorList>
            <person name="Le Roux F."/>
        </authorList>
    </citation>
    <scope>NUCLEOTIDE SEQUENCE [LARGE SCALE GENOMIC DNA]</scope>
    <source>
        <strain evidence="2 3">J2-31</strain>
    </source>
</reference>
<dbReference type="InterPro" id="IPR039476">
    <property type="entry name" value="P2CMN_synthase_LarB"/>
</dbReference>
<feature type="domain" description="PurE" evidence="1">
    <location>
        <begin position="88"/>
        <end position="218"/>
    </location>
</feature>
<dbReference type="Gene3D" id="3.40.50.1970">
    <property type="match status" value="1"/>
</dbReference>
<dbReference type="SMART" id="SM01001">
    <property type="entry name" value="AIRC"/>
    <property type="match status" value="1"/>
</dbReference>
<dbReference type="PANTHER" id="PTHR43064:SF1">
    <property type="entry name" value="SLL1489 PROTEIN"/>
    <property type="match status" value="1"/>
</dbReference>
<dbReference type="NCBIfam" id="NF033503">
    <property type="entry name" value="LarB"/>
    <property type="match status" value="1"/>
</dbReference>
<dbReference type="GO" id="GO:0006189">
    <property type="term" value="P:'de novo' IMP biosynthetic process"/>
    <property type="evidence" value="ECO:0007669"/>
    <property type="project" value="InterPro"/>
</dbReference>
<dbReference type="GO" id="GO:0016787">
    <property type="term" value="F:hydrolase activity"/>
    <property type="evidence" value="ECO:0007669"/>
    <property type="project" value="InterPro"/>
</dbReference>
<dbReference type="EMBL" id="CCKJ01000037">
    <property type="protein sequence ID" value="CDT80263.1"/>
    <property type="molecule type" value="Genomic_DNA"/>
</dbReference>
<dbReference type="Pfam" id="PF00731">
    <property type="entry name" value="AIRC"/>
    <property type="match status" value="1"/>
</dbReference>
<keyword evidence="3" id="KW-1185">Reference proteome</keyword>
<dbReference type="InterPro" id="IPR000031">
    <property type="entry name" value="PurE_dom"/>
</dbReference>
<evidence type="ECO:0000313" key="2">
    <source>
        <dbReference type="EMBL" id="CDT80263.1"/>
    </source>
</evidence>
<dbReference type="RefSeq" id="WP_050651292.1">
    <property type="nucleotide sequence ID" value="NZ_LK933979.1"/>
</dbReference>